<dbReference type="InterPro" id="IPR013425">
    <property type="entry name" value="Autotrns_rpt"/>
</dbReference>
<dbReference type="Proteomes" id="UP001371305">
    <property type="component" value="Unassembled WGS sequence"/>
</dbReference>
<organism evidence="2 3">
    <name type="scientific">Luteolibacter soli</name>
    <dbReference type="NCBI Taxonomy" id="3135280"/>
    <lineage>
        <taxon>Bacteria</taxon>
        <taxon>Pseudomonadati</taxon>
        <taxon>Verrucomicrobiota</taxon>
        <taxon>Verrucomicrobiia</taxon>
        <taxon>Verrucomicrobiales</taxon>
        <taxon>Verrucomicrobiaceae</taxon>
        <taxon>Luteolibacter</taxon>
    </lineage>
</organism>
<dbReference type="SUPFAM" id="SSF51126">
    <property type="entry name" value="Pectin lyase-like"/>
    <property type="match status" value="1"/>
</dbReference>
<proteinExistence type="predicted"/>
<keyword evidence="1" id="KW-0732">Signal</keyword>
<keyword evidence="3" id="KW-1185">Reference proteome</keyword>
<accession>A0ABU9ASS9</accession>
<dbReference type="NCBIfam" id="TIGR02601">
    <property type="entry name" value="autotrns_rpt"/>
    <property type="match status" value="3"/>
</dbReference>
<reference evidence="2 3" key="1">
    <citation type="submission" date="2024-04" db="EMBL/GenBank/DDBJ databases">
        <title>Luteolibacter sp. isolated from soil.</title>
        <authorList>
            <person name="An J."/>
        </authorList>
    </citation>
    <scope>NUCLEOTIDE SEQUENCE [LARGE SCALE GENOMIC DNA]</scope>
    <source>
        <strain evidence="2 3">Y139</strain>
    </source>
</reference>
<dbReference type="EMBL" id="JBBUKT010000003">
    <property type="protein sequence ID" value="MEK7950784.1"/>
    <property type="molecule type" value="Genomic_DNA"/>
</dbReference>
<gene>
    <name evidence="2" type="ORF">WKV53_09770</name>
</gene>
<protein>
    <submittedName>
        <fullName evidence="2">Autotransporter-associated beta strand repeat-containing protein</fullName>
    </submittedName>
</protein>
<sequence>MIQPTRTLSVRESLMATASHRLLTGLVAGLSITTLHAVDWNGSASQDWNTAANWTPSGVPNGANAVVKVATPNYAKISADMTGTPVDIIVGADSGANSRLDHISGTGNTGNGNWMFVGRNSGTGVYNLANTAGTGGTYTGFGLGSGTMNVKGRLYVSGNSGTGSTGTVRVNTSGTLAIGAHLEIATNTSTGSFLLDAGTVTVGDWMEIGNGTGCNGTFNMSGGTLTKGGIDGIIVAANGATGNSTITGGSINSTVVGGNGQFRVGNAVGSNGTLNLSGTGSINVTNEIWVGNNAATGNFNFAGGSVTNNNWVAIGRRDGTNAGGTGTVTMTGGTWTKTGDSNFIVGASGNGTMNMSGGIVDVGTSTVADRGVTWVGEQNNVTGLLTLSGTADFRTARITLAVNSGTTGTLNLDGGIARVGQITGGAGTETVHFNGTQLIARGNQAAFVSTLNASDVKTGGLKVDTNGFNVTIPQVLTAGSPSGGVVKTGAGTLTLTGANTYTGDHTISAGKLAVTNDHLGGGSFTVAEGAKMGVIQNNDIDALDAANVTFNGATGSSLEIDLGNMFGNPTVAPLNVTGTLTLNGPVTINVTDQLPAVGTVPLVSYLGSKAGTGSFVLGSLPNGVSATLSDNGSGLVSLNVLSVSLPTWDGNVNGNWNTTTANWFDLATNNYSAYTNPAPVVFDDSAAGTTDVILNATFSPSSVRFNNSSSKPYTLTGTGKISGATGLTKQSDGTASISTANDFTGPVTISGGTLAVSSIANGGSPSPLGASSSSASNVVLDGGTLAYTGAAASTDRGFTINALNTGISVTNELTLTGAFANAAGNFIKSGPGNLILTQNGPVALGTVTPGVEVREGTLTLTGSGAQVVTVAGQMYVGSTPNLTANLVLNNTTLNTGNFLTFARGQGNDGVTNFTATNSVINSVNFSSGYNNGLVDNASEAFLTLNNTTWTNTGVTYLSESTGSSGAMTLNGTSQFNAIGSFLLGRNAGTTAMLTLKDTTVLNKTAGYIGIGAGGIGTLNVQDSASLTSNVDDFNVGDGVNATGTINLSGNGSISGSQMYIGKNPGTLGTVNQTGGSFQSSTFLTIGRFAGGVGIVNVSAGTLTQGGTAQTLLVGQEGTGTLNISGTANVVSNGTALQLALAATGNGTVNLNGGTLTVKQVLEAASGGNSEFYFNGGTLKANTGANATFMTGLDAVFVKGGGATIDTNGQTIAIAQNLVDGGGNGGLTKTGTGTLRLNGSNSFTGTTTVSTGTLGGTGSIAGPLVVNAGASVAPGASAGTLTAGATTITGGYICEIDGATADKLAVNGALTISPGAVLDFNVLAAPTAPTYVIASYSSLTGTFTVQDLPVGYTVNYHYNDGVSSNNIALVSATATPYDDWTATYFPGVTDQNIIGPAADPDKDGSPNSLEFALGGVPNNGSNGPKVFQFAADGSDAGTEPELLLTIAVRGNPTFSAGPAPTATVDGFTYTVNGSLTLGSFTSAVSPVTPVAPPAPNAAPPAGYVWRTFSLDGSNNLPGKGFLRVSVN</sequence>
<name>A0ABU9ASS9_9BACT</name>
<evidence type="ECO:0000313" key="3">
    <source>
        <dbReference type="Proteomes" id="UP001371305"/>
    </source>
</evidence>
<dbReference type="InterPro" id="IPR011050">
    <property type="entry name" value="Pectin_lyase_fold/virulence"/>
</dbReference>
<comment type="caution">
    <text evidence="2">The sequence shown here is derived from an EMBL/GenBank/DDBJ whole genome shotgun (WGS) entry which is preliminary data.</text>
</comment>
<dbReference type="RefSeq" id="WP_341404385.1">
    <property type="nucleotide sequence ID" value="NZ_JBBUKT010000003.1"/>
</dbReference>
<evidence type="ECO:0000313" key="2">
    <source>
        <dbReference type="EMBL" id="MEK7950784.1"/>
    </source>
</evidence>
<dbReference type="Pfam" id="PF12951">
    <property type="entry name" value="PATR"/>
    <property type="match status" value="3"/>
</dbReference>
<evidence type="ECO:0000256" key="1">
    <source>
        <dbReference type="ARBA" id="ARBA00022729"/>
    </source>
</evidence>